<dbReference type="EMBL" id="BSYR01000045">
    <property type="protein sequence ID" value="GMJ06105.1"/>
    <property type="molecule type" value="Genomic_DNA"/>
</dbReference>
<name>A0A9W7J282_HIBTR</name>
<dbReference type="SMART" id="SM00256">
    <property type="entry name" value="FBOX"/>
    <property type="match status" value="1"/>
</dbReference>
<comment type="caution">
    <text evidence="2">The sequence shown here is derived from an EMBL/GenBank/DDBJ whole genome shotgun (WGS) entry which is preliminary data.</text>
</comment>
<protein>
    <submittedName>
        <fullName evidence="2">SKP1/ASK-Interacting protein 23, F-box/DUF295 Ancestral 11</fullName>
    </submittedName>
</protein>
<dbReference type="InterPro" id="IPR036047">
    <property type="entry name" value="F-box-like_dom_sf"/>
</dbReference>
<sequence>MAVQATMKRRREQSPLKSRVHELPTDILKSIFTRLSFNDLVQAKFVCSSWNLLGEELLSKTPWLMLPFKKQVEEGDGTDVDNNGYHGFLSLSENLVYSLKTVPKEFSECCCIGSSHGWLLFLQEKAVPCLFNPLKRVKIELPSVDHLLGLKRMERNVNGGYELDYFNSAERGSCRFLFRSCGKQQVRDCFVQKTILSGKPDDNNNGKYGLVLLCNNGEEIAYHGSGDNCWTVLDVSRPPYQDIICHGNYLYALSDRNNIEVWDLHGRDGSVEKKSNIAVPFPDKSIAKINSLRDVCTRRFYLVESCRELLFVVRFIGDYVDWDGTLLHEHDLLTEDCNHPKVCPYRTCLFHVYKMDINKLRWVEMDTLGDRALFLGGNQSVSVSARSFPNCEKDCIYFSDDCWERMEEDYLYGGHDMGIYNLKDGSLKPIYEFSSDKIQPPPCWIIPDTTVLES</sequence>
<dbReference type="InterPro" id="IPR001810">
    <property type="entry name" value="F-box_dom"/>
</dbReference>
<dbReference type="Gene3D" id="1.20.1280.50">
    <property type="match status" value="1"/>
</dbReference>
<dbReference type="InterPro" id="IPR050942">
    <property type="entry name" value="F-box_BR-signaling"/>
</dbReference>
<feature type="domain" description="F-box" evidence="1">
    <location>
        <begin position="17"/>
        <end position="66"/>
    </location>
</feature>
<evidence type="ECO:0000259" key="1">
    <source>
        <dbReference type="PROSITE" id="PS50181"/>
    </source>
</evidence>
<keyword evidence="3" id="KW-1185">Reference proteome</keyword>
<proteinExistence type="predicted"/>
<dbReference type="Pfam" id="PF03478">
    <property type="entry name" value="Beta-prop_KIB1-4"/>
    <property type="match status" value="1"/>
</dbReference>
<dbReference type="PROSITE" id="PS50181">
    <property type="entry name" value="FBOX"/>
    <property type="match status" value="1"/>
</dbReference>
<accession>A0A9W7J282</accession>
<reference evidence="2" key="1">
    <citation type="submission" date="2023-05" db="EMBL/GenBank/DDBJ databases">
        <title>Genome and transcriptome analyses reveal genes involved in the formation of fine ridges on petal epidermal cells in Hibiscus trionum.</title>
        <authorList>
            <person name="Koshimizu S."/>
            <person name="Masuda S."/>
            <person name="Ishii T."/>
            <person name="Shirasu K."/>
            <person name="Hoshino A."/>
            <person name="Arita M."/>
        </authorList>
    </citation>
    <scope>NUCLEOTIDE SEQUENCE</scope>
    <source>
        <strain evidence="2">Hamamatsu line</strain>
    </source>
</reference>
<evidence type="ECO:0000313" key="2">
    <source>
        <dbReference type="EMBL" id="GMJ06105.1"/>
    </source>
</evidence>
<evidence type="ECO:0000313" key="3">
    <source>
        <dbReference type="Proteomes" id="UP001165190"/>
    </source>
</evidence>
<dbReference type="AlphaFoldDB" id="A0A9W7J282"/>
<dbReference type="OrthoDB" id="963688at2759"/>
<organism evidence="2 3">
    <name type="scientific">Hibiscus trionum</name>
    <name type="common">Flower of an hour</name>
    <dbReference type="NCBI Taxonomy" id="183268"/>
    <lineage>
        <taxon>Eukaryota</taxon>
        <taxon>Viridiplantae</taxon>
        <taxon>Streptophyta</taxon>
        <taxon>Embryophyta</taxon>
        <taxon>Tracheophyta</taxon>
        <taxon>Spermatophyta</taxon>
        <taxon>Magnoliopsida</taxon>
        <taxon>eudicotyledons</taxon>
        <taxon>Gunneridae</taxon>
        <taxon>Pentapetalae</taxon>
        <taxon>rosids</taxon>
        <taxon>malvids</taxon>
        <taxon>Malvales</taxon>
        <taxon>Malvaceae</taxon>
        <taxon>Malvoideae</taxon>
        <taxon>Hibiscus</taxon>
    </lineage>
</organism>
<dbReference type="PANTHER" id="PTHR44259">
    <property type="entry name" value="OS07G0183000 PROTEIN-RELATED"/>
    <property type="match status" value="1"/>
</dbReference>
<dbReference type="SUPFAM" id="SSF81383">
    <property type="entry name" value="F-box domain"/>
    <property type="match status" value="1"/>
</dbReference>
<dbReference type="Pfam" id="PF12937">
    <property type="entry name" value="F-box-like"/>
    <property type="match status" value="1"/>
</dbReference>
<gene>
    <name evidence="2" type="ORF">HRI_004279700</name>
</gene>
<dbReference type="PANTHER" id="PTHR44259:SF15">
    <property type="entry name" value="F-BOX PROTEIN KIB2-RELATED"/>
    <property type="match status" value="1"/>
</dbReference>
<dbReference type="InterPro" id="IPR005174">
    <property type="entry name" value="KIB1-4_b-propeller"/>
</dbReference>
<dbReference type="Proteomes" id="UP001165190">
    <property type="component" value="Unassembled WGS sequence"/>
</dbReference>